<reference evidence="3" key="1">
    <citation type="submission" date="2023-06" db="EMBL/GenBank/DDBJ databases">
        <title>Robiginitalea aurantiacus sp. nov. and Algoriphagus sediminis sp. nov., isolated from coastal sediment.</title>
        <authorList>
            <person name="Zhou Z.Y."/>
            <person name="An J."/>
            <person name="Jia Y.W."/>
            <person name="Du Z.J."/>
        </authorList>
    </citation>
    <scope>NUCLEOTIDE SEQUENCE</scope>
    <source>
        <strain evidence="3">C2-7</strain>
    </source>
</reference>
<comment type="caution">
    <text evidence="3">The sequence shown here is derived from an EMBL/GenBank/DDBJ whole genome shotgun (WGS) entry which is preliminary data.</text>
</comment>
<name>A0ABT7Y9B2_9BACT</name>
<proteinExistence type="predicted"/>
<sequence length="231" mass="26509">MNKNWKEYSPREDAWDKIMQRKDFDSQLDKNLKELPSHSPSDLVWTRIEQKLENKKRAFVWKPFVIAASLTGLFLLAFYLIRQGTVVIEAPEQTNELVASNPPDVQEEEEDLISPSEEIISDSDDLTVKAEEDPIIERVNEFIPEMETERNLNLENSIALKGMNLEKRGEFIPPLENPQETYHTVAISWGLKEKTKIRLGSQSTETLTGNTTTTAKQKTKPTKKPLTIIIK</sequence>
<organism evidence="3 4">
    <name type="scientific">Algoriphagus sediminis</name>
    <dbReference type="NCBI Taxonomy" id="3057113"/>
    <lineage>
        <taxon>Bacteria</taxon>
        <taxon>Pseudomonadati</taxon>
        <taxon>Bacteroidota</taxon>
        <taxon>Cytophagia</taxon>
        <taxon>Cytophagales</taxon>
        <taxon>Cyclobacteriaceae</taxon>
        <taxon>Algoriphagus</taxon>
    </lineage>
</organism>
<keyword evidence="4" id="KW-1185">Reference proteome</keyword>
<accession>A0ABT7Y9B2</accession>
<dbReference type="RefSeq" id="WP_289998658.1">
    <property type="nucleotide sequence ID" value="NZ_JAUEPH010000001.1"/>
</dbReference>
<feature type="transmembrane region" description="Helical" evidence="2">
    <location>
        <begin position="59"/>
        <end position="81"/>
    </location>
</feature>
<feature type="compositionally biased region" description="Low complexity" evidence="1">
    <location>
        <begin position="205"/>
        <end position="216"/>
    </location>
</feature>
<protein>
    <recommendedName>
        <fullName evidence="5">Anti-sigma factor</fullName>
    </recommendedName>
</protein>
<keyword evidence="2" id="KW-1133">Transmembrane helix</keyword>
<evidence type="ECO:0000256" key="2">
    <source>
        <dbReference type="SAM" id="Phobius"/>
    </source>
</evidence>
<gene>
    <name evidence="3" type="ORF">QVH07_03060</name>
</gene>
<feature type="region of interest" description="Disordered" evidence="1">
    <location>
        <begin position="205"/>
        <end position="224"/>
    </location>
</feature>
<evidence type="ECO:0000256" key="1">
    <source>
        <dbReference type="SAM" id="MobiDB-lite"/>
    </source>
</evidence>
<evidence type="ECO:0000313" key="4">
    <source>
        <dbReference type="Proteomes" id="UP001171916"/>
    </source>
</evidence>
<dbReference type="Proteomes" id="UP001171916">
    <property type="component" value="Unassembled WGS sequence"/>
</dbReference>
<keyword evidence="2" id="KW-0472">Membrane</keyword>
<evidence type="ECO:0008006" key="5">
    <source>
        <dbReference type="Google" id="ProtNLM"/>
    </source>
</evidence>
<keyword evidence="2" id="KW-0812">Transmembrane</keyword>
<dbReference type="EMBL" id="JAUEPH010000001">
    <property type="protein sequence ID" value="MDN3203107.1"/>
    <property type="molecule type" value="Genomic_DNA"/>
</dbReference>
<evidence type="ECO:0000313" key="3">
    <source>
        <dbReference type="EMBL" id="MDN3203107.1"/>
    </source>
</evidence>